<reference evidence="3" key="1">
    <citation type="submission" date="2019-02" db="EMBL/GenBank/DDBJ databases">
        <authorList>
            <person name="Gruber-Vodicka R. H."/>
            <person name="Seah K. B. B."/>
        </authorList>
    </citation>
    <scope>NUCLEOTIDE SEQUENCE</scope>
    <source>
        <strain evidence="3">BECK_M6</strain>
    </source>
</reference>
<accession>A0A450UNV5</accession>
<proteinExistence type="predicted"/>
<dbReference type="InterPro" id="IPR054452">
    <property type="entry name" value="mSLOG_dom"/>
</dbReference>
<feature type="domain" description="DUF4326" evidence="1">
    <location>
        <begin position="116"/>
        <end position="192"/>
    </location>
</feature>
<feature type="domain" description="Minimal SLOG" evidence="2">
    <location>
        <begin position="7"/>
        <end position="111"/>
    </location>
</feature>
<dbReference type="EMBL" id="CAADFH010000038">
    <property type="protein sequence ID" value="VFJ94205.1"/>
    <property type="molecule type" value="Genomic_DNA"/>
</dbReference>
<organism evidence="3">
    <name type="scientific">Candidatus Kentrum sp. LFY</name>
    <dbReference type="NCBI Taxonomy" id="2126342"/>
    <lineage>
        <taxon>Bacteria</taxon>
        <taxon>Pseudomonadati</taxon>
        <taxon>Pseudomonadota</taxon>
        <taxon>Gammaproteobacteria</taxon>
        <taxon>Candidatus Kentrum</taxon>
    </lineage>
</organism>
<name>A0A450UNV5_9GAMM</name>
<sequence>MNTQQIPTVLIAYPKGFSCYGKFERKMSRILSNLSDYRLAFLSDHHEFVSRYYSSDGQVHDSLSQLDEEHIEEVTHAIIFNDRESYKDLIERAKQSRIIYRVISAETTRVINIDKENISKGKNYVYIGRGSHWGNPYAIGFDGDRDEVMHKFKYDFERGFLKFTKEDAIELKGKTLGCYCKPAACHGDVIAEYLNSLDDGK</sequence>
<dbReference type="AlphaFoldDB" id="A0A450UNV5"/>
<dbReference type="Pfam" id="PF14216">
    <property type="entry name" value="DUF4326"/>
    <property type="match status" value="1"/>
</dbReference>
<evidence type="ECO:0000259" key="1">
    <source>
        <dbReference type="Pfam" id="PF14216"/>
    </source>
</evidence>
<gene>
    <name evidence="3" type="ORF">BECKLFY1418A_GA0070994_10388</name>
</gene>
<evidence type="ECO:0000259" key="2">
    <source>
        <dbReference type="Pfam" id="PF22565"/>
    </source>
</evidence>
<evidence type="ECO:0008006" key="4">
    <source>
        <dbReference type="Google" id="ProtNLM"/>
    </source>
</evidence>
<dbReference type="InterPro" id="IPR025475">
    <property type="entry name" value="DUF4326"/>
</dbReference>
<protein>
    <recommendedName>
        <fullName evidence="4">DUF4326 domain-containing protein</fullName>
    </recommendedName>
</protein>
<dbReference type="Pfam" id="PF22565">
    <property type="entry name" value="mSLOG"/>
    <property type="match status" value="1"/>
</dbReference>
<evidence type="ECO:0000313" key="3">
    <source>
        <dbReference type="EMBL" id="VFJ94205.1"/>
    </source>
</evidence>